<evidence type="ECO:0000256" key="1">
    <source>
        <dbReference type="ARBA" id="ARBA00022729"/>
    </source>
</evidence>
<dbReference type="PANTHER" id="PTHR30535:SF34">
    <property type="entry name" value="MOLYBDATE-BINDING PROTEIN MOLA"/>
    <property type="match status" value="1"/>
</dbReference>
<comment type="caution">
    <text evidence="4">The sequence shown here is derived from an EMBL/GenBank/DDBJ whole genome shotgun (WGS) entry which is preliminary data.</text>
</comment>
<organism evidence="4 5">
    <name type="scientific">Haloarcula limicola</name>
    <dbReference type="NCBI Taxonomy" id="1429915"/>
    <lineage>
        <taxon>Archaea</taxon>
        <taxon>Methanobacteriati</taxon>
        <taxon>Methanobacteriota</taxon>
        <taxon>Stenosarchaea group</taxon>
        <taxon>Halobacteria</taxon>
        <taxon>Halobacteriales</taxon>
        <taxon>Haloarculaceae</taxon>
        <taxon>Haloarcula</taxon>
    </lineage>
</organism>
<dbReference type="InterPro" id="IPR002491">
    <property type="entry name" value="ABC_transptr_periplasmic_BD"/>
</dbReference>
<dbReference type="Proteomes" id="UP000766550">
    <property type="component" value="Unassembled WGS sequence"/>
</dbReference>
<dbReference type="InterPro" id="IPR050902">
    <property type="entry name" value="ABC_Transporter_SBP"/>
</dbReference>
<feature type="compositionally biased region" description="Low complexity" evidence="2">
    <location>
        <begin position="311"/>
        <end position="335"/>
    </location>
</feature>
<reference evidence="4 5" key="1">
    <citation type="submission" date="2021-06" db="EMBL/GenBank/DDBJ databases">
        <title>New haloarchaea isolates fom saline soil.</title>
        <authorList>
            <person name="Duran-Viseras A."/>
            <person name="Sanchez-Porro C.S."/>
            <person name="Ventosa A."/>
        </authorList>
    </citation>
    <scope>NUCLEOTIDE SEQUENCE [LARGE SCALE GENOMIC DNA]</scope>
    <source>
        <strain evidence="4 5">JCM 183640</strain>
    </source>
</reference>
<dbReference type="PROSITE" id="PS50983">
    <property type="entry name" value="FE_B12_PBP"/>
    <property type="match status" value="1"/>
</dbReference>
<accession>A0A8J7Y650</accession>
<evidence type="ECO:0000256" key="2">
    <source>
        <dbReference type="SAM" id="MobiDB-lite"/>
    </source>
</evidence>
<keyword evidence="1" id="KW-0732">Signal</keyword>
<feature type="region of interest" description="Disordered" evidence="2">
    <location>
        <begin position="304"/>
        <end position="351"/>
    </location>
</feature>
<name>A0A8J7Y650_9EURY</name>
<protein>
    <submittedName>
        <fullName evidence="4">ABC transporter substrate-binding protein</fullName>
    </submittedName>
</protein>
<gene>
    <name evidence="4" type="ORF">KTS45_12290</name>
</gene>
<keyword evidence="5" id="KW-1185">Reference proteome</keyword>
<dbReference type="InterPro" id="IPR026469">
    <property type="entry name" value="Peripla_PGF_1"/>
</dbReference>
<dbReference type="SUPFAM" id="SSF53807">
    <property type="entry name" value="Helical backbone' metal receptor"/>
    <property type="match status" value="1"/>
</dbReference>
<dbReference type="PANTHER" id="PTHR30535">
    <property type="entry name" value="VITAMIN B12-BINDING PROTEIN"/>
    <property type="match status" value="1"/>
</dbReference>
<feature type="domain" description="Fe/B12 periplasmic-binding" evidence="3">
    <location>
        <begin position="57"/>
        <end position="301"/>
    </location>
</feature>
<dbReference type="Gene3D" id="3.40.50.1980">
    <property type="entry name" value="Nitrogenase molybdenum iron protein domain"/>
    <property type="match status" value="2"/>
</dbReference>
<evidence type="ECO:0000313" key="5">
    <source>
        <dbReference type="Proteomes" id="UP000766550"/>
    </source>
</evidence>
<evidence type="ECO:0000259" key="3">
    <source>
        <dbReference type="PROSITE" id="PS50983"/>
    </source>
</evidence>
<dbReference type="NCBIfam" id="NF038402">
    <property type="entry name" value="TroA_like"/>
    <property type="match status" value="1"/>
</dbReference>
<dbReference type="RefSeq" id="WP_162317821.1">
    <property type="nucleotide sequence ID" value="NZ_JAHQXF010000002.1"/>
</dbReference>
<dbReference type="InterPro" id="IPR054828">
    <property type="entry name" value="Vit_B12_bind_prot"/>
</dbReference>
<dbReference type="GO" id="GO:0071281">
    <property type="term" value="P:cellular response to iron ion"/>
    <property type="evidence" value="ECO:0007669"/>
    <property type="project" value="TreeGrafter"/>
</dbReference>
<dbReference type="Pfam" id="PF01497">
    <property type="entry name" value="Peripla_BP_2"/>
    <property type="match status" value="1"/>
</dbReference>
<dbReference type="EMBL" id="JAHQXF010000002">
    <property type="protein sequence ID" value="MBV0924977.1"/>
    <property type="molecule type" value="Genomic_DNA"/>
</dbReference>
<dbReference type="OrthoDB" id="214567at2157"/>
<sequence>MRRFATLFVGLLLLVSTAGVAPATAASAQTTDVQCTFPVTLTDATGTEITIEERPERVVTTNPSAAQTMWEIGGRDQVVGLTQYASYLEGADSRTNVSAGFGVNVEKVVGANPDLVIAPNASAGDVQALRDAGLTVYHLPAATSIEDISEKTTTVGRLTGNCEGAAEANAWMNANVDAVENVSAEVEERPKVLYAMGGGYVAANGTFIDALFETVGADNVAARDYTDYLKLSDEVLLQLDPEVLVVTEEMTGLVNQEPYASTTAGETNSTVVLQTRDLNQPAPRSVVNAVHNLSSQLYPERYDEGSYVPRSAVTTGTDDSTASSTETGASPSTSAVDSGTNSPASTTGGDGSGFTAVAALLAVVAAAAMARGRA</sequence>
<dbReference type="AlphaFoldDB" id="A0A8J7Y650"/>
<dbReference type="NCBIfam" id="TIGR04281">
    <property type="entry name" value="peripla_PGF_1"/>
    <property type="match status" value="1"/>
</dbReference>
<feature type="compositionally biased region" description="Polar residues" evidence="2">
    <location>
        <begin position="336"/>
        <end position="347"/>
    </location>
</feature>
<proteinExistence type="predicted"/>
<evidence type="ECO:0000313" key="4">
    <source>
        <dbReference type="EMBL" id="MBV0924977.1"/>
    </source>
</evidence>